<keyword evidence="9" id="KW-0539">Nucleus</keyword>
<sequence length="102" mass="11643">MTRVSNCADQSYIPVKMKEAVLFFAYENPVIAALECLVCKLHLEESCLSCREKGRAVEDCPVVRGTCEHTFHEHCIKSWCLQRGECPVCFNVWVPASYIQRS</sequence>
<evidence type="ECO:0000313" key="12">
    <source>
        <dbReference type="EMBL" id="RNF08425.1"/>
    </source>
</evidence>
<evidence type="ECO:0000256" key="1">
    <source>
        <dbReference type="ARBA" id="ARBA00004123"/>
    </source>
</evidence>
<reference evidence="12 13" key="1">
    <citation type="journal article" date="2018" name="BMC Genomics">
        <title>Genomic comparison of Trypanosoma conorhini and Trypanosoma rangeli to Trypanosoma cruzi strains of high and low virulence.</title>
        <authorList>
            <person name="Bradwell K.R."/>
            <person name="Koparde V.N."/>
            <person name="Matveyev A.V."/>
            <person name="Serrano M.G."/>
            <person name="Alves J.M."/>
            <person name="Parikh H."/>
            <person name="Huang B."/>
            <person name="Lee V."/>
            <person name="Espinosa-Alvarez O."/>
            <person name="Ortiz P.A."/>
            <person name="Costa-Martins A.G."/>
            <person name="Teixeira M.M."/>
            <person name="Buck G.A."/>
        </authorList>
    </citation>
    <scope>NUCLEOTIDE SEQUENCE [LARGE SCALE GENOMIC DNA]</scope>
    <source>
        <strain evidence="12 13">025E</strain>
    </source>
</reference>
<dbReference type="Proteomes" id="UP000284403">
    <property type="component" value="Unassembled WGS sequence"/>
</dbReference>
<comment type="subcellular location">
    <subcellularLocation>
        <location evidence="2">Cytoplasm</location>
    </subcellularLocation>
    <subcellularLocation>
        <location evidence="1">Nucleus</location>
    </subcellularLocation>
</comment>
<dbReference type="OrthoDB" id="8962942at2759"/>
<dbReference type="GO" id="GO:0005737">
    <property type="term" value="C:cytoplasm"/>
    <property type="evidence" value="ECO:0007669"/>
    <property type="project" value="UniProtKB-SubCell"/>
</dbReference>
<dbReference type="InterPro" id="IPR024766">
    <property type="entry name" value="Znf_RING_H2"/>
</dbReference>
<evidence type="ECO:0000256" key="5">
    <source>
        <dbReference type="ARBA" id="ARBA00022723"/>
    </source>
</evidence>
<keyword evidence="4" id="KW-0963">Cytoplasm</keyword>
<dbReference type="GO" id="GO:0005634">
    <property type="term" value="C:nucleus"/>
    <property type="evidence" value="ECO:0007669"/>
    <property type="project" value="UniProtKB-SubCell"/>
</dbReference>
<feature type="domain" description="RING-type" evidence="11">
    <location>
        <begin position="47"/>
        <end position="89"/>
    </location>
</feature>
<dbReference type="PROSITE" id="PS50089">
    <property type="entry name" value="ZF_RING_2"/>
    <property type="match status" value="1"/>
</dbReference>
<gene>
    <name evidence="12" type="ORF">Tco025E_07174</name>
</gene>
<evidence type="ECO:0000313" key="13">
    <source>
        <dbReference type="Proteomes" id="UP000284403"/>
    </source>
</evidence>
<keyword evidence="5" id="KW-0479">Metal-binding</keyword>
<dbReference type="InterPro" id="IPR001841">
    <property type="entry name" value="Znf_RING"/>
</dbReference>
<comment type="pathway">
    <text evidence="3">Protein modification; protein ubiquitination.</text>
</comment>
<keyword evidence="7" id="KW-0833">Ubl conjugation pathway</keyword>
<evidence type="ECO:0000256" key="3">
    <source>
        <dbReference type="ARBA" id="ARBA00004906"/>
    </source>
</evidence>
<dbReference type="RefSeq" id="XP_029225851.1">
    <property type="nucleotide sequence ID" value="XM_029374041.1"/>
</dbReference>
<evidence type="ECO:0000256" key="10">
    <source>
        <dbReference type="PROSITE-ProRule" id="PRU00175"/>
    </source>
</evidence>
<dbReference type="SUPFAM" id="SSF57850">
    <property type="entry name" value="RING/U-box"/>
    <property type="match status" value="1"/>
</dbReference>
<dbReference type="InterPro" id="IPR013083">
    <property type="entry name" value="Znf_RING/FYVE/PHD"/>
</dbReference>
<comment type="caution">
    <text evidence="12">The sequence shown here is derived from an EMBL/GenBank/DDBJ whole genome shotgun (WGS) entry which is preliminary data.</text>
</comment>
<evidence type="ECO:0000256" key="8">
    <source>
        <dbReference type="ARBA" id="ARBA00022833"/>
    </source>
</evidence>
<dbReference type="GeneID" id="40320785"/>
<keyword evidence="8" id="KW-0862">Zinc</keyword>
<dbReference type="PANTHER" id="PTHR11210">
    <property type="entry name" value="RING BOX"/>
    <property type="match status" value="1"/>
</dbReference>
<dbReference type="InterPro" id="IPR051031">
    <property type="entry name" value="RING-box_E3_Ubiquitin_Ligase"/>
</dbReference>
<keyword evidence="6 10" id="KW-0863">Zinc-finger</keyword>
<evidence type="ECO:0000256" key="6">
    <source>
        <dbReference type="ARBA" id="ARBA00022771"/>
    </source>
</evidence>
<evidence type="ECO:0000256" key="9">
    <source>
        <dbReference type="ARBA" id="ARBA00023242"/>
    </source>
</evidence>
<proteinExistence type="predicted"/>
<keyword evidence="13" id="KW-1185">Reference proteome</keyword>
<accession>A0A422NSG4</accession>
<protein>
    <recommendedName>
        <fullName evidence="11">RING-type domain-containing protein</fullName>
    </recommendedName>
</protein>
<evidence type="ECO:0000256" key="2">
    <source>
        <dbReference type="ARBA" id="ARBA00004496"/>
    </source>
</evidence>
<dbReference type="Pfam" id="PF12678">
    <property type="entry name" value="zf-rbx1"/>
    <property type="match status" value="1"/>
</dbReference>
<evidence type="ECO:0000259" key="11">
    <source>
        <dbReference type="PROSITE" id="PS50089"/>
    </source>
</evidence>
<dbReference type="GO" id="GO:0008270">
    <property type="term" value="F:zinc ion binding"/>
    <property type="evidence" value="ECO:0007669"/>
    <property type="project" value="UniProtKB-KW"/>
</dbReference>
<organism evidence="12 13">
    <name type="scientific">Trypanosoma conorhini</name>
    <dbReference type="NCBI Taxonomy" id="83891"/>
    <lineage>
        <taxon>Eukaryota</taxon>
        <taxon>Discoba</taxon>
        <taxon>Euglenozoa</taxon>
        <taxon>Kinetoplastea</taxon>
        <taxon>Metakinetoplastina</taxon>
        <taxon>Trypanosomatida</taxon>
        <taxon>Trypanosomatidae</taxon>
        <taxon>Trypanosoma</taxon>
    </lineage>
</organism>
<evidence type="ECO:0000256" key="7">
    <source>
        <dbReference type="ARBA" id="ARBA00022786"/>
    </source>
</evidence>
<name>A0A422NSG4_9TRYP</name>
<dbReference type="Gene3D" id="3.30.40.10">
    <property type="entry name" value="Zinc/RING finger domain, C3HC4 (zinc finger)"/>
    <property type="match status" value="1"/>
</dbReference>
<dbReference type="AlphaFoldDB" id="A0A422NSG4"/>
<evidence type="ECO:0000256" key="4">
    <source>
        <dbReference type="ARBA" id="ARBA00022490"/>
    </source>
</evidence>
<dbReference type="EMBL" id="MKKU01000536">
    <property type="protein sequence ID" value="RNF08425.1"/>
    <property type="molecule type" value="Genomic_DNA"/>
</dbReference>